<dbReference type="RefSeq" id="WP_015245755.1">
    <property type="nucleotide sequence ID" value="NC_019892.1"/>
</dbReference>
<dbReference type="KEGG" id="saci:Sinac_2281"/>
<accession>L0DB40</accession>
<evidence type="ECO:0000313" key="5">
    <source>
        <dbReference type="Proteomes" id="UP000010798"/>
    </source>
</evidence>
<keyword evidence="2" id="KW-0874">Quinone</keyword>
<keyword evidence="2" id="KW-0472">Membrane</keyword>
<keyword evidence="2" id="KW-0813">Transport</keyword>
<dbReference type="GO" id="GO:0050136">
    <property type="term" value="F:NADH dehydrogenase (quinone) (non-electrogenic) activity"/>
    <property type="evidence" value="ECO:0007669"/>
    <property type="project" value="UniProtKB-UniRule"/>
</dbReference>
<dbReference type="EC" id="7.1.1.-" evidence="2"/>
<comment type="subunit">
    <text evidence="2">NDH-1 is composed of 14 different subunits. Subunits NuoB, C, D, E, F, and G constitute the peripheral sector of the complex.</text>
</comment>
<dbReference type="STRING" id="886293.Sinac_2281"/>
<keyword evidence="2" id="KW-0997">Cell inner membrane</keyword>
<protein>
    <recommendedName>
        <fullName evidence="2">NADH-quinone oxidoreductase subunit D</fullName>
        <ecNumber evidence="2">7.1.1.-</ecNumber>
    </recommendedName>
    <alternativeName>
        <fullName evidence="2">NADH dehydrogenase I subunit D</fullName>
    </alternativeName>
    <alternativeName>
        <fullName evidence="2">NDH-1 subunit D</fullName>
    </alternativeName>
</protein>
<keyword evidence="2" id="KW-0520">NAD</keyword>
<organism evidence="4 5">
    <name type="scientific">Singulisphaera acidiphila (strain ATCC BAA-1392 / DSM 18658 / VKM B-2454 / MOB10)</name>
    <dbReference type="NCBI Taxonomy" id="886293"/>
    <lineage>
        <taxon>Bacteria</taxon>
        <taxon>Pseudomonadati</taxon>
        <taxon>Planctomycetota</taxon>
        <taxon>Planctomycetia</taxon>
        <taxon>Isosphaerales</taxon>
        <taxon>Isosphaeraceae</taxon>
        <taxon>Singulisphaera</taxon>
    </lineage>
</organism>
<keyword evidence="2" id="KW-1003">Cell membrane</keyword>
<keyword evidence="2" id="KW-0830">Ubiquinone</keyword>
<dbReference type="InterPro" id="IPR022885">
    <property type="entry name" value="NDH1_su_D/H"/>
</dbReference>
<dbReference type="GO" id="GO:0051287">
    <property type="term" value="F:NAD binding"/>
    <property type="evidence" value="ECO:0007669"/>
    <property type="project" value="InterPro"/>
</dbReference>
<dbReference type="eggNOG" id="COG0649">
    <property type="taxonomic scope" value="Bacteria"/>
</dbReference>
<dbReference type="InterPro" id="IPR001135">
    <property type="entry name" value="NADH_Q_OxRdtase_suD"/>
</dbReference>
<dbReference type="InterPro" id="IPR029014">
    <property type="entry name" value="NiFe-Hase_large"/>
</dbReference>
<reference evidence="4 5" key="1">
    <citation type="submission" date="2012-02" db="EMBL/GenBank/DDBJ databases">
        <title>Complete sequence of chromosome of Singulisphaera acidiphila DSM 18658.</title>
        <authorList>
            <consortium name="US DOE Joint Genome Institute (JGI-PGF)"/>
            <person name="Lucas S."/>
            <person name="Copeland A."/>
            <person name="Lapidus A."/>
            <person name="Glavina del Rio T."/>
            <person name="Dalin E."/>
            <person name="Tice H."/>
            <person name="Bruce D."/>
            <person name="Goodwin L."/>
            <person name="Pitluck S."/>
            <person name="Peters L."/>
            <person name="Ovchinnikova G."/>
            <person name="Chertkov O."/>
            <person name="Kyrpides N."/>
            <person name="Mavromatis K."/>
            <person name="Ivanova N."/>
            <person name="Brettin T."/>
            <person name="Detter J.C."/>
            <person name="Han C."/>
            <person name="Larimer F."/>
            <person name="Land M."/>
            <person name="Hauser L."/>
            <person name="Markowitz V."/>
            <person name="Cheng J.-F."/>
            <person name="Hugenholtz P."/>
            <person name="Woyke T."/>
            <person name="Wu D."/>
            <person name="Tindall B."/>
            <person name="Pomrenke H."/>
            <person name="Brambilla E."/>
            <person name="Klenk H.-P."/>
            <person name="Eisen J.A."/>
        </authorList>
    </citation>
    <scope>NUCLEOTIDE SEQUENCE [LARGE SCALE GENOMIC DNA]</scope>
    <source>
        <strain evidence="5">ATCC BAA-1392 / DSM 18658 / VKM B-2454 / MOB10</strain>
    </source>
</reference>
<comment type="similarity">
    <text evidence="2">Belongs to the complex I 49 kDa subunit family.</text>
</comment>
<dbReference type="HAMAP" id="MF_01358">
    <property type="entry name" value="NDH1_NuoD"/>
    <property type="match status" value="1"/>
</dbReference>
<dbReference type="NCBIfam" id="TIGR01962">
    <property type="entry name" value="NuoD"/>
    <property type="match status" value="1"/>
</dbReference>
<name>L0DB40_SINAD</name>
<dbReference type="AlphaFoldDB" id="L0DB40"/>
<proteinExistence type="inferred from homology"/>
<dbReference type="Gene3D" id="1.10.645.10">
    <property type="entry name" value="Cytochrome-c3 Hydrogenase, chain B"/>
    <property type="match status" value="1"/>
</dbReference>
<dbReference type="PANTHER" id="PTHR11993:SF10">
    <property type="entry name" value="NADH DEHYDROGENASE [UBIQUINONE] IRON-SULFUR PROTEIN 2, MITOCHONDRIAL"/>
    <property type="match status" value="1"/>
</dbReference>
<dbReference type="Pfam" id="PF00346">
    <property type="entry name" value="Complex1_49kDa"/>
    <property type="match status" value="1"/>
</dbReference>
<dbReference type="OrthoDB" id="9801496at2"/>
<keyword evidence="5" id="KW-1185">Reference proteome</keyword>
<dbReference type="SUPFAM" id="SSF56762">
    <property type="entry name" value="HydB/Nqo4-like"/>
    <property type="match status" value="1"/>
</dbReference>
<evidence type="ECO:0000259" key="3">
    <source>
        <dbReference type="Pfam" id="PF00346"/>
    </source>
</evidence>
<sequence>MPANLLDDPELAADSKQFTWTLNFGPQHPATHTTLRLILELDGERIVKATPDIGYLHSGFEKLGEHLNFNQYVTIVDRKNYISPPMNEVAWHHAVETLLDIELTKRCQYIRVIISELARMSDHLLCSGAAALDLGAFTAFLFAFNLREQIYDVYEEMSGYRFHPGYTRVGGVLHDFNDRVIRKVQTVLDSFPKVYSDMEKLLFRNRIFLDRTRGVGILTKEDAISLSVAGPLARASGVTFDLRKDQPYLAYRDFDFDVPYMTEGDCYARFFVRMEEMRQSHRIITQALGNLPTGPVNVPIAEKFPLPDKGSVYNSMEGLIQHFELIMPNRGFESPKNEIYAAVEAPNGELGYYLITDGSQVAWRTRTRPPSFIHFQIFPHIIKDHLIADVVAILGSLNIIAAELDR</sequence>
<comment type="subcellular location">
    <subcellularLocation>
        <location evidence="2">Cell inner membrane</location>
        <topology evidence="2">Peripheral membrane protein</topology>
        <orientation evidence="2">Cytoplasmic side</orientation>
    </subcellularLocation>
    <subcellularLocation>
        <location evidence="1">Cell membrane</location>
        <topology evidence="1">Peripheral membrane protein</topology>
    </subcellularLocation>
</comment>
<dbReference type="Proteomes" id="UP000010798">
    <property type="component" value="Chromosome"/>
</dbReference>
<evidence type="ECO:0000313" key="4">
    <source>
        <dbReference type="EMBL" id="AGA26599.1"/>
    </source>
</evidence>
<keyword evidence="2" id="KW-1278">Translocase</keyword>
<feature type="domain" description="NADH-quinone oxidoreductase subunit D" evidence="3">
    <location>
        <begin position="133"/>
        <end position="406"/>
    </location>
</feature>
<dbReference type="PANTHER" id="PTHR11993">
    <property type="entry name" value="NADH-UBIQUINONE OXIDOREDUCTASE 49 KDA SUBUNIT"/>
    <property type="match status" value="1"/>
</dbReference>
<evidence type="ECO:0000256" key="1">
    <source>
        <dbReference type="ARBA" id="ARBA00004202"/>
    </source>
</evidence>
<dbReference type="GO" id="GO:0048038">
    <property type="term" value="F:quinone binding"/>
    <property type="evidence" value="ECO:0007669"/>
    <property type="project" value="UniProtKB-KW"/>
</dbReference>
<dbReference type="HOGENOM" id="CLU_015134_1_2_0"/>
<dbReference type="EMBL" id="CP003364">
    <property type="protein sequence ID" value="AGA26599.1"/>
    <property type="molecule type" value="Genomic_DNA"/>
</dbReference>
<dbReference type="NCBIfam" id="NF004739">
    <property type="entry name" value="PRK06075.1"/>
    <property type="match status" value="1"/>
</dbReference>
<comment type="catalytic activity">
    <reaction evidence="2">
        <text>a quinone + NADH + 5 H(+)(in) = a quinol + NAD(+) + 4 H(+)(out)</text>
        <dbReference type="Rhea" id="RHEA:57888"/>
        <dbReference type="ChEBI" id="CHEBI:15378"/>
        <dbReference type="ChEBI" id="CHEBI:24646"/>
        <dbReference type="ChEBI" id="CHEBI:57540"/>
        <dbReference type="ChEBI" id="CHEBI:57945"/>
        <dbReference type="ChEBI" id="CHEBI:132124"/>
    </reaction>
</comment>
<dbReference type="GO" id="GO:0005886">
    <property type="term" value="C:plasma membrane"/>
    <property type="evidence" value="ECO:0007669"/>
    <property type="project" value="UniProtKB-SubCell"/>
</dbReference>
<gene>
    <name evidence="2" type="primary">nuoD</name>
    <name evidence="4" type="ordered locus">Sinac_2281</name>
</gene>
<comment type="function">
    <text evidence="2">NDH-1 shuttles electrons from NADH, via FMN and iron-sulfur (Fe-S) centers, to quinones in the respiratory chain. The immediate electron acceptor for the enzyme in this species is believed to be ubiquinone. Couples the redox reaction to proton translocation (for every two electrons transferred, four hydrogen ions are translocated across the cytoplasmic membrane), and thus conserves the redox energy in a proton gradient.</text>
</comment>
<evidence type="ECO:0000256" key="2">
    <source>
        <dbReference type="HAMAP-Rule" id="MF_01358"/>
    </source>
</evidence>